<dbReference type="Proteomes" id="UP000316626">
    <property type="component" value="Unassembled WGS sequence"/>
</dbReference>
<accession>A0A544TK88</accession>
<protein>
    <recommendedName>
        <fullName evidence="3">RNA polymerase II</fullName>
    </recommendedName>
</protein>
<name>A0A544TK88_9BACI</name>
<organism evidence="1 2">
    <name type="scientific">Psychrobacillus vulpis</name>
    <dbReference type="NCBI Taxonomy" id="2325572"/>
    <lineage>
        <taxon>Bacteria</taxon>
        <taxon>Bacillati</taxon>
        <taxon>Bacillota</taxon>
        <taxon>Bacilli</taxon>
        <taxon>Bacillales</taxon>
        <taxon>Bacillaceae</taxon>
        <taxon>Psychrobacillus</taxon>
    </lineage>
</organism>
<dbReference type="EMBL" id="VDGI01000024">
    <property type="protein sequence ID" value="TQR17838.1"/>
    <property type="molecule type" value="Genomic_DNA"/>
</dbReference>
<sequence length="472" mass="54515">MKIVVSFLSMILIVVNSVLLLFQYHVYSSSLEEEGKSFFYEQDIEVKLKKDRMIVKQHFKNIPNEELNVSWPISSENRSCNLSQGDTCSRLSEDLNTFKEGDASNQSISYEIPLLEGIQDGKILSGIFANLEKGGVSYTTLHITDELKRGGMWVSGLPIIGNTSLDLIDYTLAYGPGNITELYWQKEVIPVMYEDDYFTFYSKKEVSKELLSKLNQLHLPNSEHVAVFLSENNHITNTSRIVFFNDENIAAIQRELIVNNVQSTYGLDSNESLLAEVISSYLLNQPIGSEKAIWMYETLNNYFTSKQLEEWKTAITKNKQLNAEKMDELLSKTLDLKTSFFTFNVQSKEDYFPLLFEDPRTVYINELQQEDMKILFKDGKILYPAEPLLSVLGYSLNETNKGLYVQNATRAFRFPIQEPFYVLNEKRYDAMSEPFEKIGSVRYIEEAWMIRLFLLDIEKQDKRVNITQSALF</sequence>
<gene>
    <name evidence="1" type="ORF">FG384_17100</name>
</gene>
<proteinExistence type="predicted"/>
<keyword evidence="2" id="KW-1185">Reference proteome</keyword>
<comment type="caution">
    <text evidence="1">The sequence shown here is derived from an EMBL/GenBank/DDBJ whole genome shotgun (WGS) entry which is preliminary data.</text>
</comment>
<evidence type="ECO:0008006" key="3">
    <source>
        <dbReference type="Google" id="ProtNLM"/>
    </source>
</evidence>
<evidence type="ECO:0000313" key="2">
    <source>
        <dbReference type="Proteomes" id="UP000316626"/>
    </source>
</evidence>
<dbReference type="OrthoDB" id="2431422at2"/>
<evidence type="ECO:0000313" key="1">
    <source>
        <dbReference type="EMBL" id="TQR17838.1"/>
    </source>
</evidence>
<reference evidence="1 2" key="1">
    <citation type="submission" date="2019-06" db="EMBL/GenBank/DDBJ databases">
        <title>Psychrobacillus vulpis sp. nov., a new species isolated from feces of a red fox that inhabits in The Tablas de Daimiel Natural Park, Albacete, Spain.</title>
        <authorList>
            <person name="Rodriguez M."/>
            <person name="Reina J.C."/>
            <person name="Bejar V."/>
            <person name="Llamas I."/>
        </authorList>
    </citation>
    <scope>NUCLEOTIDE SEQUENCE [LARGE SCALE GENOMIC DNA]</scope>
    <source>
        <strain evidence="1 2">Z8</strain>
    </source>
</reference>
<dbReference type="AlphaFoldDB" id="A0A544TK88"/>
<dbReference type="RefSeq" id="WP_142643900.1">
    <property type="nucleotide sequence ID" value="NZ_VDGI01000024.1"/>
</dbReference>